<accession>A0A1Q5PQH5</accession>
<dbReference type="GO" id="GO:0006046">
    <property type="term" value="P:N-acetylglucosamine catabolic process"/>
    <property type="evidence" value="ECO:0007669"/>
    <property type="project" value="UniProtKB-UniRule"/>
</dbReference>
<dbReference type="NCBIfam" id="TIGR00502">
    <property type="entry name" value="nagB"/>
    <property type="match status" value="1"/>
</dbReference>
<keyword evidence="6" id="KW-1185">Reference proteome</keyword>
<dbReference type="EC" id="3.5.99.6" evidence="3"/>
<dbReference type="GO" id="GO:0004342">
    <property type="term" value="F:glucosamine-6-phosphate deaminase activity"/>
    <property type="evidence" value="ECO:0007669"/>
    <property type="project" value="UniProtKB-UniRule"/>
</dbReference>
<dbReference type="STRING" id="1921764.BSR28_08375"/>
<dbReference type="InterPro" id="IPR018321">
    <property type="entry name" value="Glucosamine6P_isomerase_CS"/>
</dbReference>
<dbReference type="RefSeq" id="WP_073708701.1">
    <property type="nucleotide sequence ID" value="NZ_MQSU01000005.1"/>
</dbReference>
<dbReference type="GO" id="GO:0005737">
    <property type="term" value="C:cytoplasm"/>
    <property type="evidence" value="ECO:0007669"/>
    <property type="project" value="TreeGrafter"/>
</dbReference>
<evidence type="ECO:0000313" key="6">
    <source>
        <dbReference type="Proteomes" id="UP000186785"/>
    </source>
</evidence>
<dbReference type="SUPFAM" id="SSF100950">
    <property type="entry name" value="NagB/RpiA/CoA transferase-like"/>
    <property type="match status" value="1"/>
</dbReference>
<dbReference type="InterPro" id="IPR004547">
    <property type="entry name" value="Glucosamine6P_isomerase"/>
</dbReference>
<sequence>MEVYILPDEDAIGEAIADRIQKVFENNANANLGVATGSSPLPTYRALAARVADGKLSFKNAHFFMLDEYVGIDEDHPERYHNVITTEIASKVDVDPANVHGPEGNAPDLEAAVKEYDQLIKDQGGVDLQILGIGSDGHIAFNEPGGSLVSRTHVGVLTKQTREDNARFFDGDLSKVPTHCVTQGLGTIMEARELCLVATGAGKADAVRELIEGGISALWPATIMQMHPNAHVFVDEAAAAKLKLADYYREIQAAREA</sequence>
<evidence type="ECO:0000259" key="4">
    <source>
        <dbReference type="Pfam" id="PF01182"/>
    </source>
</evidence>
<dbReference type="Proteomes" id="UP000186785">
    <property type="component" value="Unassembled WGS sequence"/>
</dbReference>
<evidence type="ECO:0000313" key="5">
    <source>
        <dbReference type="EMBL" id="OKL49817.1"/>
    </source>
</evidence>
<dbReference type="CDD" id="cd01399">
    <property type="entry name" value="GlcN6P_deaminase"/>
    <property type="match status" value="1"/>
</dbReference>
<dbReference type="EMBL" id="MQSV01000001">
    <property type="protein sequence ID" value="OKL49817.1"/>
    <property type="molecule type" value="Genomic_DNA"/>
</dbReference>
<dbReference type="Pfam" id="PF01182">
    <property type="entry name" value="Glucosamine_iso"/>
    <property type="match status" value="1"/>
</dbReference>
<dbReference type="PANTHER" id="PTHR11280">
    <property type="entry name" value="GLUCOSAMINE-6-PHOSPHATE ISOMERASE"/>
    <property type="match status" value="1"/>
</dbReference>
<organism evidence="5 6">
    <name type="scientific">Boudabousia liubingyangii</name>
    <dbReference type="NCBI Taxonomy" id="1921764"/>
    <lineage>
        <taxon>Bacteria</taxon>
        <taxon>Bacillati</taxon>
        <taxon>Actinomycetota</taxon>
        <taxon>Actinomycetes</taxon>
        <taxon>Actinomycetales</taxon>
        <taxon>Actinomycetaceae</taxon>
        <taxon>Boudabousia</taxon>
    </lineage>
</organism>
<dbReference type="GO" id="GO:0006043">
    <property type="term" value="P:glucosamine catabolic process"/>
    <property type="evidence" value="ECO:0007669"/>
    <property type="project" value="TreeGrafter"/>
</dbReference>
<proteinExistence type="predicted"/>
<dbReference type="GO" id="GO:0042802">
    <property type="term" value="F:identical protein binding"/>
    <property type="evidence" value="ECO:0007669"/>
    <property type="project" value="TreeGrafter"/>
</dbReference>
<dbReference type="PANTHER" id="PTHR11280:SF5">
    <property type="entry name" value="GLUCOSAMINE-6-PHOSPHATE ISOMERASE"/>
    <property type="match status" value="1"/>
</dbReference>
<name>A0A1Q5PQH5_9ACTO</name>
<evidence type="ECO:0000256" key="1">
    <source>
        <dbReference type="ARBA" id="ARBA00022801"/>
    </source>
</evidence>
<comment type="caution">
    <text evidence="5">The sequence shown here is derived from an EMBL/GenBank/DDBJ whole genome shotgun (WGS) entry which is preliminary data.</text>
</comment>
<reference evidence="5 6" key="1">
    <citation type="submission" date="2016-11" db="EMBL/GenBank/DDBJ databases">
        <title>Actinomyces gypaetusis sp. nov. isolated from the vulture Gypaetus barbatus in Qinghai Tibet Plateau China.</title>
        <authorList>
            <person name="Meng X."/>
        </authorList>
    </citation>
    <scope>NUCLEOTIDE SEQUENCE [LARGE SCALE GENOMIC DNA]</scope>
    <source>
        <strain evidence="5 6">VUL4_2</strain>
    </source>
</reference>
<evidence type="ECO:0000256" key="2">
    <source>
        <dbReference type="ARBA" id="ARBA00023277"/>
    </source>
</evidence>
<dbReference type="GO" id="GO:0019262">
    <property type="term" value="P:N-acetylneuraminate catabolic process"/>
    <property type="evidence" value="ECO:0007669"/>
    <property type="project" value="TreeGrafter"/>
</dbReference>
<gene>
    <name evidence="5" type="ORF">BSR29_02400</name>
</gene>
<protein>
    <recommendedName>
        <fullName evidence="3">Glucosamine-6-phosphate deaminase</fullName>
        <ecNumber evidence="3">3.5.99.6</ecNumber>
    </recommendedName>
</protein>
<feature type="domain" description="Glucosamine/galactosamine-6-phosphate isomerase" evidence="4">
    <location>
        <begin position="11"/>
        <end position="226"/>
    </location>
</feature>
<keyword evidence="2" id="KW-0119">Carbohydrate metabolism</keyword>
<keyword evidence="1" id="KW-0378">Hydrolase</keyword>
<dbReference type="GO" id="GO:0005975">
    <property type="term" value="P:carbohydrate metabolic process"/>
    <property type="evidence" value="ECO:0007669"/>
    <property type="project" value="InterPro"/>
</dbReference>
<dbReference type="InterPro" id="IPR037171">
    <property type="entry name" value="NagB/RpiA_transferase-like"/>
</dbReference>
<dbReference type="AlphaFoldDB" id="A0A1Q5PQH5"/>
<dbReference type="InterPro" id="IPR006148">
    <property type="entry name" value="Glc/Gal-6P_isomerase"/>
</dbReference>
<dbReference type="NCBIfam" id="NF001684">
    <property type="entry name" value="PRK00443.1-4"/>
    <property type="match status" value="1"/>
</dbReference>
<evidence type="ECO:0000256" key="3">
    <source>
        <dbReference type="NCBIfam" id="TIGR00502"/>
    </source>
</evidence>
<dbReference type="Gene3D" id="3.40.50.1360">
    <property type="match status" value="1"/>
</dbReference>
<dbReference type="PROSITE" id="PS01161">
    <property type="entry name" value="GLC_GALNAC_ISOMERASE"/>
    <property type="match status" value="1"/>
</dbReference>
<dbReference type="OrthoDB" id="9791139at2"/>